<keyword evidence="3" id="KW-1185">Reference proteome</keyword>
<dbReference type="EMBL" id="AOLP01000019">
    <property type="protein sequence ID" value="EMA00368.1"/>
    <property type="molecule type" value="Genomic_DNA"/>
</dbReference>
<keyword evidence="1" id="KW-1133">Transmembrane helix</keyword>
<dbReference type="InterPro" id="IPR055943">
    <property type="entry name" value="DUF7521"/>
</dbReference>
<accession>M0IWC9</accession>
<reference evidence="2 3" key="1">
    <citation type="journal article" date="2014" name="PLoS Genet.">
        <title>Phylogenetically driven sequencing of extremely halophilic archaea reveals strategies for static and dynamic osmo-response.</title>
        <authorList>
            <person name="Becker E.A."/>
            <person name="Seitzer P.M."/>
            <person name="Tritt A."/>
            <person name="Larsen D."/>
            <person name="Krusor M."/>
            <person name="Yao A.I."/>
            <person name="Wu D."/>
            <person name="Madern D."/>
            <person name="Eisen J.A."/>
            <person name="Darling A.E."/>
            <person name="Facciotti M.T."/>
        </authorList>
    </citation>
    <scope>NUCLEOTIDE SEQUENCE [LARGE SCALE GENOMIC DNA]</scope>
    <source>
        <strain evidence="2 3">ATCC 35960</strain>
    </source>
</reference>
<evidence type="ECO:0000256" key="1">
    <source>
        <dbReference type="SAM" id="Phobius"/>
    </source>
</evidence>
<organism evidence="2 3">
    <name type="scientific">Haloferax denitrificans ATCC 35960</name>
    <dbReference type="NCBI Taxonomy" id="662478"/>
    <lineage>
        <taxon>Archaea</taxon>
        <taxon>Methanobacteriati</taxon>
        <taxon>Methanobacteriota</taxon>
        <taxon>Stenosarchaea group</taxon>
        <taxon>Halobacteria</taxon>
        <taxon>Halobacteriales</taxon>
        <taxon>Haloferacaceae</taxon>
        <taxon>Haloferax</taxon>
    </lineage>
</organism>
<sequence length="85" mass="8828">MIIVVKTGILVLGGLITYFSYKAYRNTGAASLRALALGFGTVTLGAMLGGALDVILNVDLATGLLIDSVLTLIGFAVITYSLYVD</sequence>
<evidence type="ECO:0000313" key="3">
    <source>
        <dbReference type="Proteomes" id="UP000011553"/>
    </source>
</evidence>
<gene>
    <name evidence="2" type="ORF">C438_17975</name>
</gene>
<protein>
    <submittedName>
        <fullName evidence="2">YapH protein</fullName>
    </submittedName>
</protein>
<comment type="caution">
    <text evidence="2">The sequence shown here is derived from an EMBL/GenBank/DDBJ whole genome shotgun (WGS) entry which is preliminary data.</text>
</comment>
<dbReference type="Pfam" id="PF24365">
    <property type="entry name" value="DUF7521"/>
    <property type="match status" value="1"/>
</dbReference>
<keyword evidence="1" id="KW-0472">Membrane</keyword>
<keyword evidence="1" id="KW-0812">Transmembrane</keyword>
<proteinExistence type="predicted"/>
<name>M0IWC9_9EURY</name>
<dbReference type="AlphaFoldDB" id="M0IWC9"/>
<feature type="transmembrane region" description="Helical" evidence="1">
    <location>
        <begin position="7"/>
        <end position="24"/>
    </location>
</feature>
<dbReference type="Proteomes" id="UP000011553">
    <property type="component" value="Unassembled WGS sequence"/>
</dbReference>
<feature type="transmembrane region" description="Helical" evidence="1">
    <location>
        <begin position="64"/>
        <end position="83"/>
    </location>
</feature>
<feature type="transmembrane region" description="Helical" evidence="1">
    <location>
        <begin position="30"/>
        <end position="52"/>
    </location>
</feature>
<dbReference type="PATRIC" id="fig|662478.6.peg.3550"/>
<evidence type="ECO:0000313" key="2">
    <source>
        <dbReference type="EMBL" id="EMA00368.1"/>
    </source>
</evidence>